<keyword evidence="1" id="KW-0677">Repeat</keyword>
<keyword evidence="2" id="KW-0106">Calcium</keyword>
<dbReference type="SMART" id="SM00054">
    <property type="entry name" value="EFh"/>
    <property type="match status" value="1"/>
</dbReference>
<evidence type="ECO:0000313" key="4">
    <source>
        <dbReference type="EMBL" id="KIZ03870.1"/>
    </source>
</evidence>
<dbReference type="PROSITE" id="PS00018">
    <property type="entry name" value="EF_HAND_1"/>
    <property type="match status" value="1"/>
</dbReference>
<reference evidence="4 5" key="1">
    <citation type="journal article" date="2013" name="BMC Genomics">
        <title>Reconstruction of the lipid metabolism for the microalga Monoraphidium neglectum from its genome sequence reveals characteristics suitable for biofuel production.</title>
        <authorList>
            <person name="Bogen C."/>
            <person name="Al-Dilaimi A."/>
            <person name="Albersmeier A."/>
            <person name="Wichmann J."/>
            <person name="Grundmann M."/>
            <person name="Rupp O."/>
            <person name="Lauersen K.J."/>
            <person name="Blifernez-Klassen O."/>
            <person name="Kalinowski J."/>
            <person name="Goesmann A."/>
            <person name="Mussgnug J.H."/>
            <person name="Kruse O."/>
        </authorList>
    </citation>
    <scope>NUCLEOTIDE SEQUENCE [LARGE SCALE GENOMIC DNA]</scope>
    <source>
        <strain evidence="4 5">SAG 48.87</strain>
    </source>
</reference>
<evidence type="ECO:0000313" key="5">
    <source>
        <dbReference type="Proteomes" id="UP000054498"/>
    </source>
</evidence>
<dbReference type="InterPro" id="IPR018247">
    <property type="entry name" value="EF_Hand_1_Ca_BS"/>
</dbReference>
<proteinExistence type="predicted"/>
<accession>A0A0D2MM15</accession>
<feature type="domain" description="EF-hand" evidence="3">
    <location>
        <begin position="102"/>
        <end position="137"/>
    </location>
</feature>
<gene>
    <name evidence="4" type="ORF">MNEG_4087</name>
</gene>
<dbReference type="KEGG" id="mng:MNEG_4087"/>
<sequence length="192" mass="20882">MLRARARNSAAAPELALTQETSGLSGRQLAAGVKALQVLHLDERHNQLLPSDVLCFLRAVGLNPTPDALDVKLRAMKLHHAQSITWGQLTHVWSALLRDVADEEDLLVRAFEFFDKDGNGEISIAELRTTMAELGGLLSDAEIMEFVGLMDVNDDGAIGVRRGRLHGMLNERGFDCQPQQGALSATTASLTK</sequence>
<dbReference type="InterPro" id="IPR002048">
    <property type="entry name" value="EF_hand_dom"/>
</dbReference>
<dbReference type="Proteomes" id="UP000054498">
    <property type="component" value="Unassembled WGS sequence"/>
</dbReference>
<dbReference type="PROSITE" id="PS50222">
    <property type="entry name" value="EF_HAND_2"/>
    <property type="match status" value="1"/>
</dbReference>
<dbReference type="CDD" id="cd00051">
    <property type="entry name" value="EFh"/>
    <property type="match status" value="1"/>
</dbReference>
<dbReference type="EMBL" id="KK100768">
    <property type="protein sequence ID" value="KIZ03870.1"/>
    <property type="molecule type" value="Genomic_DNA"/>
</dbReference>
<dbReference type="SUPFAM" id="SSF47473">
    <property type="entry name" value="EF-hand"/>
    <property type="match status" value="1"/>
</dbReference>
<dbReference type="GeneID" id="25736965"/>
<dbReference type="STRING" id="145388.A0A0D2MM15"/>
<dbReference type="InterPro" id="IPR050230">
    <property type="entry name" value="CALM/Myosin/TropC-like"/>
</dbReference>
<protein>
    <recommendedName>
        <fullName evidence="3">EF-hand domain-containing protein</fullName>
    </recommendedName>
</protein>
<dbReference type="InterPro" id="IPR011992">
    <property type="entry name" value="EF-hand-dom_pair"/>
</dbReference>
<dbReference type="Gene3D" id="1.10.238.10">
    <property type="entry name" value="EF-hand"/>
    <property type="match status" value="1"/>
</dbReference>
<dbReference type="PANTHER" id="PTHR23048">
    <property type="entry name" value="MYOSIN LIGHT CHAIN 1, 3"/>
    <property type="match status" value="1"/>
</dbReference>
<dbReference type="OrthoDB" id="26525at2759"/>
<dbReference type="PANTHER" id="PTHR23048:SF0">
    <property type="entry name" value="CALMODULIN LIKE 3"/>
    <property type="match status" value="1"/>
</dbReference>
<dbReference type="GO" id="GO:0016460">
    <property type="term" value="C:myosin II complex"/>
    <property type="evidence" value="ECO:0007669"/>
    <property type="project" value="TreeGrafter"/>
</dbReference>
<evidence type="ECO:0000256" key="2">
    <source>
        <dbReference type="ARBA" id="ARBA00022837"/>
    </source>
</evidence>
<name>A0A0D2MM15_9CHLO</name>
<organism evidence="4 5">
    <name type="scientific">Monoraphidium neglectum</name>
    <dbReference type="NCBI Taxonomy" id="145388"/>
    <lineage>
        <taxon>Eukaryota</taxon>
        <taxon>Viridiplantae</taxon>
        <taxon>Chlorophyta</taxon>
        <taxon>core chlorophytes</taxon>
        <taxon>Chlorophyceae</taxon>
        <taxon>CS clade</taxon>
        <taxon>Sphaeropleales</taxon>
        <taxon>Selenastraceae</taxon>
        <taxon>Monoraphidium</taxon>
    </lineage>
</organism>
<dbReference type="AlphaFoldDB" id="A0A0D2MM15"/>
<keyword evidence="5" id="KW-1185">Reference proteome</keyword>
<dbReference type="Pfam" id="PF13499">
    <property type="entry name" value="EF-hand_7"/>
    <property type="match status" value="1"/>
</dbReference>
<evidence type="ECO:0000259" key="3">
    <source>
        <dbReference type="PROSITE" id="PS50222"/>
    </source>
</evidence>
<dbReference type="GO" id="GO:0005509">
    <property type="term" value="F:calcium ion binding"/>
    <property type="evidence" value="ECO:0007669"/>
    <property type="project" value="InterPro"/>
</dbReference>
<dbReference type="FunFam" id="1.10.238.10:FF:000003">
    <property type="entry name" value="Calmodulin A"/>
    <property type="match status" value="1"/>
</dbReference>
<dbReference type="RefSeq" id="XP_013902889.1">
    <property type="nucleotide sequence ID" value="XM_014047435.1"/>
</dbReference>
<evidence type="ECO:0000256" key="1">
    <source>
        <dbReference type="ARBA" id="ARBA00022737"/>
    </source>
</evidence>